<evidence type="ECO:0000313" key="8">
    <source>
        <dbReference type="EMBL" id="GET01251.1"/>
    </source>
</evidence>
<dbReference type="GO" id="GO:0016020">
    <property type="term" value="C:membrane"/>
    <property type="evidence" value="ECO:0007669"/>
    <property type="project" value="UniProtKB-SubCell"/>
</dbReference>
<feature type="region of interest" description="Disordered" evidence="5">
    <location>
        <begin position="322"/>
        <end position="445"/>
    </location>
</feature>
<evidence type="ECO:0000259" key="7">
    <source>
        <dbReference type="Pfam" id="PF03151"/>
    </source>
</evidence>
<feature type="transmembrane region" description="Helical" evidence="6">
    <location>
        <begin position="549"/>
        <end position="569"/>
    </location>
</feature>
<feature type="region of interest" description="Disordered" evidence="5">
    <location>
        <begin position="457"/>
        <end position="498"/>
    </location>
</feature>
<evidence type="ECO:0000256" key="4">
    <source>
        <dbReference type="ARBA" id="ARBA00023136"/>
    </source>
</evidence>
<dbReference type="EMBL" id="BLAL01000298">
    <property type="protein sequence ID" value="GET01251.1"/>
    <property type="molecule type" value="Genomic_DNA"/>
</dbReference>
<feature type="transmembrane region" description="Helical" evidence="6">
    <location>
        <begin position="666"/>
        <end position="685"/>
    </location>
</feature>
<feature type="transmembrane region" description="Helical" evidence="6">
    <location>
        <begin position="614"/>
        <end position="634"/>
    </location>
</feature>
<accession>A0A8H3MB91</accession>
<feature type="compositionally biased region" description="Low complexity" evidence="5">
    <location>
        <begin position="352"/>
        <end position="361"/>
    </location>
</feature>
<evidence type="ECO:0000256" key="1">
    <source>
        <dbReference type="ARBA" id="ARBA00004141"/>
    </source>
</evidence>
<feature type="region of interest" description="Disordered" evidence="5">
    <location>
        <begin position="1"/>
        <end position="20"/>
    </location>
</feature>
<dbReference type="OrthoDB" id="5547497at2759"/>
<organism evidence="8 9">
    <name type="scientific">Rhizophagus clarus</name>
    <dbReference type="NCBI Taxonomy" id="94130"/>
    <lineage>
        <taxon>Eukaryota</taxon>
        <taxon>Fungi</taxon>
        <taxon>Fungi incertae sedis</taxon>
        <taxon>Mucoromycota</taxon>
        <taxon>Glomeromycotina</taxon>
        <taxon>Glomeromycetes</taxon>
        <taxon>Glomerales</taxon>
        <taxon>Glomeraceae</taxon>
        <taxon>Rhizophagus</taxon>
    </lineage>
</organism>
<evidence type="ECO:0000256" key="5">
    <source>
        <dbReference type="SAM" id="MobiDB-lite"/>
    </source>
</evidence>
<dbReference type="AlphaFoldDB" id="A0A8H3MB91"/>
<feature type="transmembrane region" description="Helical" evidence="6">
    <location>
        <begin position="33"/>
        <end position="53"/>
    </location>
</feature>
<keyword evidence="4 6" id="KW-0472">Membrane</keyword>
<feature type="transmembrane region" description="Helical" evidence="6">
    <location>
        <begin position="196"/>
        <end position="217"/>
    </location>
</feature>
<protein>
    <submittedName>
        <fullName evidence="8">GDP-fucose transporter 1-like</fullName>
    </submittedName>
</protein>
<sequence length="758" mass="85241">MVSPDEKADEKPFLPPPATSASAYAHHQKQHSATVILLVVAFYWAASLSVVFLNKYILSSSEYRFPFPLFVTWFQLVVALVILLMWGTLGQRVNSFIPPYEFDLSIARKVTPLTFVYVMMLAFNNLCLQYVEVTFYQVARSLSIIFNILFTYTLLGAKTSFAALVCCSIVFFGFVIGSYGEINFSWQVDNNQWRLLHYNTTLSIIFLLPLVIFSGEFQGIVTVDFLNDWGFWTLMTITGITGFVINIAMFLQIKFTTPLTNTISGTAKSCFQTALAAWYFQNPISLLNGTGIFLALFGSGLYSWVRYKEMKKDLEGTDCTKFGTQLRGGPPVGPPIEITPATSGSQASIMSQRQRVQVPQRSYTTPLPRQHERQLSELSAVAESVQTRPSVDEENFFEDDSSSEEEPFQPQDSRLSGQTETPITVSQMTEHSVVDISPRMDNRGLRPLSLLDENVEKGSSSLMKEKASYDPKSRGIPRETQAAAAAAEHSSDTGGYRRSKEADLFHHRESSDLLPLTLVSGGTSSGLSYSTNYAYLSPPFGRVINRSQIMARVAWFSQIVIFNIVYAVYKLNSTTDAKIFMSNLIGLVIIPFIFFVAYISLITVWTYIELKNKGFDSSFTVLYYSPLMIFSIFFEEKKRVDASKFHEVNYGAKWWRFGTTKVREGFIMSLYCLSVIGFVVSDILGRAFNQRNTEVSKVFEDVVPFLFMLVVFSLGFIVSIWAVVEAIVTGSMHGSGEGRKILVGVLPNAFKRKEYYKS</sequence>
<gene>
    <name evidence="8" type="ORF">RCL2_002767100</name>
</gene>
<feature type="domain" description="Sugar phosphate transporter" evidence="7">
    <location>
        <begin position="35"/>
        <end position="186"/>
    </location>
</feature>
<dbReference type="Pfam" id="PF03151">
    <property type="entry name" value="TPT"/>
    <property type="match status" value="2"/>
</dbReference>
<evidence type="ECO:0000256" key="6">
    <source>
        <dbReference type="SAM" id="Phobius"/>
    </source>
</evidence>
<dbReference type="Proteomes" id="UP000615446">
    <property type="component" value="Unassembled WGS sequence"/>
</dbReference>
<evidence type="ECO:0000256" key="3">
    <source>
        <dbReference type="ARBA" id="ARBA00022989"/>
    </source>
</evidence>
<feature type="compositionally biased region" description="Polar residues" evidence="5">
    <location>
        <begin position="340"/>
        <end position="351"/>
    </location>
</feature>
<feature type="transmembrane region" description="Helical" evidence="6">
    <location>
        <begin position="138"/>
        <end position="155"/>
    </location>
</feature>
<evidence type="ECO:0000313" key="9">
    <source>
        <dbReference type="Proteomes" id="UP000615446"/>
    </source>
</evidence>
<proteinExistence type="predicted"/>
<feature type="compositionally biased region" description="Basic and acidic residues" evidence="5">
    <location>
        <begin position="463"/>
        <end position="477"/>
    </location>
</feature>
<comment type="caution">
    <text evidence="8">The sequence shown here is derived from an EMBL/GenBank/DDBJ whole genome shotgun (WGS) entry which is preliminary data.</text>
</comment>
<dbReference type="InterPro" id="IPR050186">
    <property type="entry name" value="TPT_transporter"/>
</dbReference>
<feature type="compositionally biased region" description="Acidic residues" evidence="5">
    <location>
        <begin position="392"/>
        <end position="407"/>
    </location>
</feature>
<feature type="transmembrane region" description="Helical" evidence="6">
    <location>
        <begin position="65"/>
        <end position="86"/>
    </location>
</feature>
<keyword evidence="2 6" id="KW-0812">Transmembrane</keyword>
<feature type="compositionally biased region" description="Basic and acidic residues" evidence="5">
    <location>
        <begin position="1"/>
        <end position="12"/>
    </location>
</feature>
<feature type="transmembrane region" description="Helical" evidence="6">
    <location>
        <begin position="106"/>
        <end position="126"/>
    </location>
</feature>
<reference evidence="8" key="1">
    <citation type="submission" date="2019-10" db="EMBL/GenBank/DDBJ databases">
        <title>Conservation and host-specific expression of non-tandemly repeated heterogenous ribosome RNA gene in arbuscular mycorrhizal fungi.</title>
        <authorList>
            <person name="Maeda T."/>
            <person name="Kobayashi Y."/>
            <person name="Nakagawa T."/>
            <person name="Ezawa T."/>
            <person name="Yamaguchi K."/>
            <person name="Bino T."/>
            <person name="Nishimoto Y."/>
            <person name="Shigenobu S."/>
            <person name="Kawaguchi M."/>
        </authorList>
    </citation>
    <scope>NUCLEOTIDE SEQUENCE</scope>
    <source>
        <strain evidence="8">HR1</strain>
    </source>
</reference>
<dbReference type="InterPro" id="IPR004853">
    <property type="entry name" value="Sugar_P_trans_dom"/>
</dbReference>
<feature type="transmembrane region" description="Helical" evidence="6">
    <location>
        <begin position="705"/>
        <end position="724"/>
    </location>
</feature>
<feature type="domain" description="Sugar phosphate transporter" evidence="7">
    <location>
        <begin position="192"/>
        <end position="303"/>
    </location>
</feature>
<feature type="transmembrane region" description="Helical" evidence="6">
    <location>
        <begin position="286"/>
        <end position="305"/>
    </location>
</feature>
<keyword evidence="3 6" id="KW-1133">Transmembrane helix</keyword>
<feature type="transmembrane region" description="Helical" evidence="6">
    <location>
        <begin position="229"/>
        <end position="251"/>
    </location>
</feature>
<dbReference type="PANTHER" id="PTHR11132">
    <property type="entry name" value="SOLUTE CARRIER FAMILY 35"/>
    <property type="match status" value="1"/>
</dbReference>
<name>A0A8H3MB91_9GLOM</name>
<feature type="compositionally biased region" description="Polar residues" evidence="5">
    <location>
        <begin position="414"/>
        <end position="430"/>
    </location>
</feature>
<comment type="subcellular location">
    <subcellularLocation>
        <location evidence="1">Membrane</location>
        <topology evidence="1">Multi-pass membrane protein</topology>
    </subcellularLocation>
</comment>
<feature type="transmembrane region" description="Helical" evidence="6">
    <location>
        <begin position="161"/>
        <end position="184"/>
    </location>
</feature>
<evidence type="ECO:0000256" key="2">
    <source>
        <dbReference type="ARBA" id="ARBA00022692"/>
    </source>
</evidence>
<feature type="transmembrane region" description="Helical" evidence="6">
    <location>
        <begin position="581"/>
        <end position="608"/>
    </location>
</feature>